<evidence type="ECO:0000256" key="1">
    <source>
        <dbReference type="SAM" id="SignalP"/>
    </source>
</evidence>
<dbReference type="InterPro" id="IPR006771">
    <property type="entry name" value="CetA-like"/>
</dbReference>
<evidence type="ECO:0000313" key="3">
    <source>
        <dbReference type="Proteomes" id="UP001337655"/>
    </source>
</evidence>
<reference evidence="2 3" key="1">
    <citation type="submission" date="2023-08" db="EMBL/GenBank/DDBJ databases">
        <title>Black Yeasts Isolated from many extreme environments.</title>
        <authorList>
            <person name="Coleine C."/>
            <person name="Stajich J.E."/>
            <person name="Selbmann L."/>
        </authorList>
    </citation>
    <scope>NUCLEOTIDE SEQUENCE [LARGE SCALE GENOMIC DNA]</scope>
    <source>
        <strain evidence="2 3">CCFEE 5935</strain>
    </source>
</reference>
<dbReference type="RefSeq" id="XP_064662764.1">
    <property type="nucleotide sequence ID" value="XM_064798437.1"/>
</dbReference>
<feature type="chain" id="PRO_5043429453" evidence="1">
    <location>
        <begin position="18"/>
        <end position="151"/>
    </location>
</feature>
<dbReference type="Pfam" id="PF04681">
    <property type="entry name" value="Bys1"/>
    <property type="match status" value="1"/>
</dbReference>
<dbReference type="EMBL" id="JAVRRT010000002">
    <property type="protein sequence ID" value="KAK5174095.1"/>
    <property type="molecule type" value="Genomic_DNA"/>
</dbReference>
<organism evidence="2 3">
    <name type="scientific">Saxophila tyrrhenica</name>
    <dbReference type="NCBI Taxonomy" id="1690608"/>
    <lineage>
        <taxon>Eukaryota</taxon>
        <taxon>Fungi</taxon>
        <taxon>Dikarya</taxon>
        <taxon>Ascomycota</taxon>
        <taxon>Pezizomycotina</taxon>
        <taxon>Dothideomycetes</taxon>
        <taxon>Dothideomycetidae</taxon>
        <taxon>Mycosphaerellales</taxon>
        <taxon>Extremaceae</taxon>
        <taxon>Saxophila</taxon>
    </lineage>
</organism>
<sequence length="151" mass="15965">MRPTLTPLLALATTVTAISNQVIRNYCPEGKFITLLLNQTGVDGPFLLPSGQAYEYAINGTGNSVTVANVAADFGAAVPRLDLGTSTNNGIIYWAVNNLTGDPFADSNFNVTSSGKNENVCQSCVGYDKQVHACIDNDVTLFLSLCTINVA</sequence>
<proteinExistence type="predicted"/>
<comment type="caution">
    <text evidence="2">The sequence shown here is derived from an EMBL/GenBank/DDBJ whole genome shotgun (WGS) entry which is preliminary data.</text>
</comment>
<protein>
    <submittedName>
        <fullName evidence="2">Uncharacterized protein</fullName>
    </submittedName>
</protein>
<gene>
    <name evidence="2" type="ORF">LTR77_001175</name>
</gene>
<dbReference type="AlphaFoldDB" id="A0AAV9PKB8"/>
<accession>A0AAV9PKB8</accession>
<name>A0AAV9PKB8_9PEZI</name>
<keyword evidence="1" id="KW-0732">Signal</keyword>
<dbReference type="GeneID" id="89922523"/>
<keyword evidence="3" id="KW-1185">Reference proteome</keyword>
<evidence type="ECO:0000313" key="2">
    <source>
        <dbReference type="EMBL" id="KAK5174095.1"/>
    </source>
</evidence>
<dbReference type="Proteomes" id="UP001337655">
    <property type="component" value="Unassembled WGS sequence"/>
</dbReference>
<feature type="signal peptide" evidence="1">
    <location>
        <begin position="1"/>
        <end position="17"/>
    </location>
</feature>